<evidence type="ECO:0000256" key="7">
    <source>
        <dbReference type="ARBA" id="ARBA00023242"/>
    </source>
</evidence>
<keyword evidence="2" id="KW-0479">Metal-binding</keyword>
<evidence type="ECO:0000256" key="6">
    <source>
        <dbReference type="ARBA" id="ARBA00023163"/>
    </source>
</evidence>
<dbReference type="Gene3D" id="3.30.160.60">
    <property type="entry name" value="Classic Zinc Finger"/>
    <property type="match status" value="2"/>
</dbReference>
<dbReference type="GO" id="GO:0008270">
    <property type="term" value="F:zinc ion binding"/>
    <property type="evidence" value="ECO:0007669"/>
    <property type="project" value="UniProtKB-KW"/>
</dbReference>
<keyword evidence="3 8" id="KW-0863">Zinc-finger</keyword>
<evidence type="ECO:0000259" key="9">
    <source>
        <dbReference type="PROSITE" id="PS50157"/>
    </source>
</evidence>
<reference evidence="10 11" key="1">
    <citation type="submission" date="2024-05" db="EMBL/GenBank/DDBJ databases">
        <authorList>
            <person name="Wallberg A."/>
        </authorList>
    </citation>
    <scope>NUCLEOTIDE SEQUENCE [LARGE SCALE GENOMIC DNA]</scope>
</reference>
<evidence type="ECO:0000256" key="5">
    <source>
        <dbReference type="ARBA" id="ARBA00023015"/>
    </source>
</evidence>
<sequence>MGSLECRKCKKTVSTKPLLYDHILEKCGGYACNIQDCQKVFYTVKNLKDHRRKIHGEMANDEAEDGSHCRKCKKIFSTKPLLYIHILEEYGGSQCKIPDCQKVFFTMKNLKDHWRKIHLRSHGEMANDTQVI</sequence>
<dbReference type="SUPFAM" id="SSF57667">
    <property type="entry name" value="beta-beta-alpha zinc fingers"/>
    <property type="match status" value="2"/>
</dbReference>
<dbReference type="InterPro" id="IPR051061">
    <property type="entry name" value="Zinc_finger_trans_reg"/>
</dbReference>
<keyword evidence="6" id="KW-0804">Transcription</keyword>
<keyword evidence="7" id="KW-0539">Nucleus</keyword>
<evidence type="ECO:0000256" key="3">
    <source>
        <dbReference type="ARBA" id="ARBA00022771"/>
    </source>
</evidence>
<name>A0AAV2QIA5_MEGNR</name>
<dbReference type="AlphaFoldDB" id="A0AAV2QIA5"/>
<evidence type="ECO:0000313" key="11">
    <source>
        <dbReference type="Proteomes" id="UP001497623"/>
    </source>
</evidence>
<comment type="caution">
    <text evidence="10">The sequence shown here is derived from an EMBL/GenBank/DDBJ whole genome shotgun (WGS) entry which is preliminary data.</text>
</comment>
<feature type="domain" description="C2H2-type" evidence="9">
    <location>
        <begin position="30"/>
        <end position="55"/>
    </location>
</feature>
<dbReference type="GO" id="GO:0006357">
    <property type="term" value="P:regulation of transcription by RNA polymerase II"/>
    <property type="evidence" value="ECO:0007669"/>
    <property type="project" value="TreeGrafter"/>
</dbReference>
<proteinExistence type="predicted"/>
<evidence type="ECO:0000256" key="2">
    <source>
        <dbReference type="ARBA" id="ARBA00022723"/>
    </source>
</evidence>
<keyword evidence="5" id="KW-0805">Transcription regulation</keyword>
<evidence type="ECO:0000256" key="1">
    <source>
        <dbReference type="ARBA" id="ARBA00004123"/>
    </source>
</evidence>
<dbReference type="InterPro" id="IPR013087">
    <property type="entry name" value="Znf_C2H2_type"/>
</dbReference>
<dbReference type="PROSITE" id="PS50157">
    <property type="entry name" value="ZINC_FINGER_C2H2_2"/>
    <property type="match status" value="2"/>
</dbReference>
<organism evidence="10 11">
    <name type="scientific">Meganyctiphanes norvegica</name>
    <name type="common">Northern krill</name>
    <name type="synonym">Thysanopoda norvegica</name>
    <dbReference type="NCBI Taxonomy" id="48144"/>
    <lineage>
        <taxon>Eukaryota</taxon>
        <taxon>Metazoa</taxon>
        <taxon>Ecdysozoa</taxon>
        <taxon>Arthropoda</taxon>
        <taxon>Crustacea</taxon>
        <taxon>Multicrustacea</taxon>
        <taxon>Malacostraca</taxon>
        <taxon>Eumalacostraca</taxon>
        <taxon>Eucarida</taxon>
        <taxon>Euphausiacea</taxon>
        <taxon>Euphausiidae</taxon>
        <taxon>Meganyctiphanes</taxon>
    </lineage>
</organism>
<dbReference type="PANTHER" id="PTHR46179">
    <property type="entry name" value="ZINC FINGER PROTEIN"/>
    <property type="match status" value="1"/>
</dbReference>
<dbReference type="Pfam" id="PF00096">
    <property type="entry name" value="zf-C2H2"/>
    <property type="match status" value="2"/>
</dbReference>
<dbReference type="PANTHER" id="PTHR46179:SF13">
    <property type="entry name" value="C2H2-TYPE DOMAIN-CONTAINING PROTEIN"/>
    <property type="match status" value="1"/>
</dbReference>
<feature type="non-terminal residue" evidence="10">
    <location>
        <position position="132"/>
    </location>
</feature>
<keyword evidence="4" id="KW-0862">Zinc</keyword>
<keyword evidence="11" id="KW-1185">Reference proteome</keyword>
<evidence type="ECO:0000256" key="8">
    <source>
        <dbReference type="PROSITE-ProRule" id="PRU00042"/>
    </source>
</evidence>
<comment type="subcellular location">
    <subcellularLocation>
        <location evidence="1">Nucleus</location>
    </subcellularLocation>
</comment>
<dbReference type="GO" id="GO:0005634">
    <property type="term" value="C:nucleus"/>
    <property type="evidence" value="ECO:0007669"/>
    <property type="project" value="UniProtKB-SubCell"/>
</dbReference>
<accession>A0AAV2QIA5</accession>
<gene>
    <name evidence="10" type="ORF">MNOR_LOCUS12503</name>
</gene>
<evidence type="ECO:0000256" key="4">
    <source>
        <dbReference type="ARBA" id="ARBA00022833"/>
    </source>
</evidence>
<dbReference type="EMBL" id="CAXKWB010006873">
    <property type="protein sequence ID" value="CAL4084744.1"/>
    <property type="molecule type" value="Genomic_DNA"/>
</dbReference>
<dbReference type="Proteomes" id="UP001497623">
    <property type="component" value="Unassembled WGS sequence"/>
</dbReference>
<protein>
    <recommendedName>
        <fullName evidence="9">C2H2-type domain-containing protein</fullName>
    </recommendedName>
</protein>
<feature type="domain" description="C2H2-type" evidence="9">
    <location>
        <begin position="93"/>
        <end position="123"/>
    </location>
</feature>
<evidence type="ECO:0000313" key="10">
    <source>
        <dbReference type="EMBL" id="CAL4084744.1"/>
    </source>
</evidence>
<dbReference type="PROSITE" id="PS00028">
    <property type="entry name" value="ZINC_FINGER_C2H2_1"/>
    <property type="match status" value="2"/>
</dbReference>
<dbReference type="SMART" id="SM00355">
    <property type="entry name" value="ZnF_C2H2"/>
    <property type="match status" value="4"/>
</dbReference>
<dbReference type="InterPro" id="IPR036236">
    <property type="entry name" value="Znf_C2H2_sf"/>
</dbReference>